<dbReference type="CDD" id="cd00201">
    <property type="entry name" value="WW"/>
    <property type="match status" value="1"/>
</dbReference>
<evidence type="ECO:0008006" key="4">
    <source>
        <dbReference type="Google" id="ProtNLM"/>
    </source>
</evidence>
<accession>A0A2H3E007</accession>
<dbReference type="EMBL" id="KZ293657">
    <property type="protein sequence ID" value="PBK93036.1"/>
    <property type="molecule type" value="Genomic_DNA"/>
</dbReference>
<reference evidence="3" key="1">
    <citation type="journal article" date="2017" name="Nat. Ecol. Evol.">
        <title>Genome expansion and lineage-specific genetic innovations in the forest pathogenic fungi Armillaria.</title>
        <authorList>
            <person name="Sipos G."/>
            <person name="Prasanna A.N."/>
            <person name="Walter M.C."/>
            <person name="O'Connor E."/>
            <person name="Balint B."/>
            <person name="Krizsan K."/>
            <person name="Kiss B."/>
            <person name="Hess J."/>
            <person name="Varga T."/>
            <person name="Slot J."/>
            <person name="Riley R."/>
            <person name="Boka B."/>
            <person name="Rigling D."/>
            <person name="Barry K."/>
            <person name="Lee J."/>
            <person name="Mihaltcheva S."/>
            <person name="LaButti K."/>
            <person name="Lipzen A."/>
            <person name="Waldron R."/>
            <person name="Moloney N.M."/>
            <person name="Sperisen C."/>
            <person name="Kredics L."/>
            <person name="Vagvoelgyi C."/>
            <person name="Patrignani A."/>
            <person name="Fitzpatrick D."/>
            <person name="Nagy I."/>
            <person name="Doyle S."/>
            <person name="Anderson J.B."/>
            <person name="Grigoriev I.V."/>
            <person name="Gueldener U."/>
            <person name="Muensterkoetter M."/>
            <person name="Nagy L.G."/>
        </authorList>
    </citation>
    <scope>NUCLEOTIDE SEQUENCE [LARGE SCALE GENOMIC DNA]</scope>
    <source>
        <strain evidence="3">Ar21-2</strain>
    </source>
</reference>
<dbReference type="OrthoDB" id="2657661at2759"/>
<dbReference type="InterPro" id="IPR036020">
    <property type="entry name" value="WW_dom_sf"/>
</dbReference>
<feature type="region of interest" description="Disordered" evidence="1">
    <location>
        <begin position="1"/>
        <end position="23"/>
    </location>
</feature>
<protein>
    <recommendedName>
        <fullName evidence="4">WW domain-containing protein</fullName>
    </recommendedName>
</protein>
<organism evidence="2 3">
    <name type="scientific">Armillaria gallica</name>
    <name type="common">Bulbous honey fungus</name>
    <name type="synonym">Armillaria bulbosa</name>
    <dbReference type="NCBI Taxonomy" id="47427"/>
    <lineage>
        <taxon>Eukaryota</taxon>
        <taxon>Fungi</taxon>
        <taxon>Dikarya</taxon>
        <taxon>Basidiomycota</taxon>
        <taxon>Agaricomycotina</taxon>
        <taxon>Agaricomycetes</taxon>
        <taxon>Agaricomycetidae</taxon>
        <taxon>Agaricales</taxon>
        <taxon>Marasmiineae</taxon>
        <taxon>Physalacriaceae</taxon>
        <taxon>Armillaria</taxon>
    </lineage>
</organism>
<evidence type="ECO:0000313" key="3">
    <source>
        <dbReference type="Proteomes" id="UP000217790"/>
    </source>
</evidence>
<name>A0A2H3E007_ARMGA</name>
<gene>
    <name evidence="2" type="ORF">ARMGADRAFT_145582</name>
</gene>
<dbReference type="Proteomes" id="UP000217790">
    <property type="component" value="Unassembled WGS sequence"/>
</dbReference>
<proteinExistence type="predicted"/>
<evidence type="ECO:0000313" key="2">
    <source>
        <dbReference type="EMBL" id="PBK93036.1"/>
    </source>
</evidence>
<dbReference type="InParanoid" id="A0A2H3E007"/>
<sequence length="412" mass="48330">MHSSFSLAAQSHEIQDTPDGDHVPASHAIVEQEVTTAASSPNLKSSESIIIPQSSISESIHEWSIVEKEFEESLPSSIGHYDRKSTIDEFSHAKFTVPAMQIDFNTYRRISPQTGEEEVLPTGWTMHTHSDGKPYFYHEHDKIITEEWLYDRGITEKVAIYIGILKDAISKRSESFDRIKSWHLYIEITEYELPAWEDDDRFRCRYYIVNHDAECIFWLSKCRLDGYLLELRGEMSPDLIRRYLQKEYWTHHYYFSDLHRLTKAQWKSVKESILLAEADINMAETVSTVSCSIDKMKIMSKSIILAEELDASQVAASYMMALLRDQILNYHGQRDARTYRDESVYGYDYINAKRTIPFRTINLLLFYAPIKNYTSLHKVWVDRLISREPWQCLMEQIMDKWQQYVGLVRMVL</sequence>
<evidence type="ECO:0000256" key="1">
    <source>
        <dbReference type="SAM" id="MobiDB-lite"/>
    </source>
</evidence>
<dbReference type="Gene3D" id="2.20.70.10">
    <property type="match status" value="1"/>
</dbReference>
<feature type="compositionally biased region" description="Basic and acidic residues" evidence="1">
    <location>
        <begin position="13"/>
        <end position="23"/>
    </location>
</feature>
<dbReference type="SUPFAM" id="SSF51045">
    <property type="entry name" value="WW domain"/>
    <property type="match status" value="1"/>
</dbReference>
<dbReference type="InterPro" id="IPR001202">
    <property type="entry name" value="WW_dom"/>
</dbReference>
<keyword evidence="3" id="KW-1185">Reference proteome</keyword>
<dbReference type="AlphaFoldDB" id="A0A2H3E007"/>